<dbReference type="NCBIfam" id="TIGR00229">
    <property type="entry name" value="sensory_box"/>
    <property type="match status" value="3"/>
</dbReference>
<keyword evidence="7" id="KW-0472">Membrane</keyword>
<sequence length="691" mass="76433">MNDIHATAGPGVEMEIARLREENARLRDWQARSIHYIRDKVDQLLGVVGTCPLRPEELDDEMLLSLDPIGIVSTTFVRILENLRETNVELALARDEIDAIFQAAGNGIMVLDNQGRVLSYNAKLRELFLPEGTELVGRCCGGLICTPEARQEACAFDKVMRSGVAASCRKWHLGGRYFDVVGSPIKNQSGEVEQVVLVYNDITERIRSEQALADAKARLATIFEAVPAGIVLIDAQSHRIVDANHHALQMLELPREKVFGAECFSYICAKDHAGCPITDGGKSIDTTECSLERAGGSSVPILKTVAPVMLGDRRYLLESFLDITDRIRAEEAMRQALAEAEDARGKMDGILQSVADPLIVTDSEQRIILMNRTAEELLGICLYDSQGLALDQVIFDSRLLEALRGDLTEESRVDVALPAVGGGEWIYQGSTSPLLTADGLLSGMITVLRNVTQEREIERMKSEFVSTAAHELQTPLAAIIGFSELLMNQREDLSPELEQQSLGYIYDKADLLSKIVDDLLDISRIESGRALELFVSECELNPLIEQVVRPYQNGAGPHLFKLHLPKESWRVRVDRRKLEQILDNLLSNAYKYSPEGGLIRMTVQCSDDRLKVSVEDQGIGMTPEQRSRIYDKFYRGDASNTSIGGTGLGMSITKHFVEAHGGRIWVESEPGLGTKVSFELPMQPLPNAEGD</sequence>
<dbReference type="InterPro" id="IPR050736">
    <property type="entry name" value="Sensor_HK_Regulatory"/>
</dbReference>
<evidence type="ECO:0000259" key="10">
    <source>
        <dbReference type="PROSITE" id="PS50113"/>
    </source>
</evidence>
<dbReference type="CDD" id="cd00130">
    <property type="entry name" value="PAS"/>
    <property type="match status" value="1"/>
</dbReference>
<dbReference type="GO" id="GO:0000155">
    <property type="term" value="F:phosphorelay sensor kinase activity"/>
    <property type="evidence" value="ECO:0007669"/>
    <property type="project" value="InterPro"/>
</dbReference>
<feature type="domain" description="PAS" evidence="9">
    <location>
        <begin position="343"/>
        <end position="380"/>
    </location>
</feature>
<dbReference type="InterPro" id="IPR003594">
    <property type="entry name" value="HATPase_dom"/>
</dbReference>
<dbReference type="InterPro" id="IPR000014">
    <property type="entry name" value="PAS"/>
</dbReference>
<comment type="caution">
    <text evidence="11">The sequence shown here is derived from an EMBL/GenBank/DDBJ whole genome shotgun (WGS) entry which is preliminary data.</text>
</comment>
<comment type="catalytic activity">
    <reaction evidence="1">
        <text>ATP + protein L-histidine = ADP + protein N-phospho-L-histidine.</text>
        <dbReference type="EC" id="2.7.13.3"/>
    </reaction>
</comment>
<evidence type="ECO:0000313" key="12">
    <source>
        <dbReference type="Proteomes" id="UP000317155"/>
    </source>
</evidence>
<proteinExistence type="predicted"/>
<dbReference type="InterPro" id="IPR003661">
    <property type="entry name" value="HisK_dim/P_dom"/>
</dbReference>
<evidence type="ECO:0000256" key="3">
    <source>
        <dbReference type="ARBA" id="ARBA00022553"/>
    </source>
</evidence>
<evidence type="ECO:0000256" key="4">
    <source>
        <dbReference type="ARBA" id="ARBA00022679"/>
    </source>
</evidence>
<feature type="domain" description="PAS" evidence="9">
    <location>
        <begin position="215"/>
        <end position="260"/>
    </location>
</feature>
<dbReference type="AlphaFoldDB" id="A0A550JF06"/>
<keyword evidence="5 11" id="KW-0418">Kinase</keyword>
<dbReference type="OrthoDB" id="5342753at2"/>
<name>A0A550JF06_9BACT</name>
<dbReference type="SUPFAM" id="SSF55874">
    <property type="entry name" value="ATPase domain of HSP90 chaperone/DNA topoisomerase II/histidine kinase"/>
    <property type="match status" value="1"/>
</dbReference>
<dbReference type="InterPro" id="IPR004358">
    <property type="entry name" value="Sig_transdc_His_kin-like_C"/>
</dbReference>
<dbReference type="Pfam" id="PF08448">
    <property type="entry name" value="PAS_4"/>
    <property type="match status" value="2"/>
</dbReference>
<dbReference type="InterPro" id="IPR036097">
    <property type="entry name" value="HisK_dim/P_sf"/>
</dbReference>
<dbReference type="Gene3D" id="1.10.287.130">
    <property type="match status" value="1"/>
</dbReference>
<dbReference type="Gene3D" id="3.30.450.20">
    <property type="entry name" value="PAS domain"/>
    <property type="match status" value="3"/>
</dbReference>
<feature type="domain" description="PAC" evidence="10">
    <location>
        <begin position="164"/>
        <end position="214"/>
    </location>
</feature>
<dbReference type="EC" id="2.7.13.3" evidence="2"/>
<dbReference type="FunFam" id="1.10.287.130:FF:000001">
    <property type="entry name" value="Two-component sensor histidine kinase"/>
    <property type="match status" value="1"/>
</dbReference>
<dbReference type="InterPro" id="IPR013656">
    <property type="entry name" value="PAS_4"/>
</dbReference>
<evidence type="ECO:0000313" key="11">
    <source>
        <dbReference type="EMBL" id="TRO81773.1"/>
    </source>
</evidence>
<dbReference type="Gene3D" id="3.30.565.10">
    <property type="entry name" value="Histidine kinase-like ATPase, C-terminal domain"/>
    <property type="match status" value="1"/>
</dbReference>
<dbReference type="EMBL" id="VJVV01000005">
    <property type="protein sequence ID" value="TRO81773.1"/>
    <property type="molecule type" value="Genomic_DNA"/>
</dbReference>
<protein>
    <recommendedName>
        <fullName evidence="2">histidine kinase</fullName>
        <ecNumber evidence="2">2.7.13.3</ecNumber>
    </recommendedName>
</protein>
<dbReference type="SMART" id="SM00387">
    <property type="entry name" value="HATPase_c"/>
    <property type="match status" value="1"/>
</dbReference>
<dbReference type="CDD" id="cd00082">
    <property type="entry name" value="HisKA"/>
    <property type="match status" value="1"/>
</dbReference>
<dbReference type="SUPFAM" id="SSF47384">
    <property type="entry name" value="Homodimeric domain of signal transducing histidine kinase"/>
    <property type="match status" value="1"/>
</dbReference>
<organism evidence="11 12">
    <name type="scientific">Trichloromonas acetexigens</name>
    <dbReference type="NCBI Taxonomy" id="38815"/>
    <lineage>
        <taxon>Bacteria</taxon>
        <taxon>Pseudomonadati</taxon>
        <taxon>Thermodesulfobacteriota</taxon>
        <taxon>Desulfuromonadia</taxon>
        <taxon>Desulfuromonadales</taxon>
        <taxon>Trichloromonadaceae</taxon>
        <taxon>Trichloromonas</taxon>
    </lineage>
</organism>
<keyword evidence="6" id="KW-0902">Two-component regulatory system</keyword>
<keyword evidence="3" id="KW-0597">Phosphoprotein</keyword>
<dbReference type="PRINTS" id="PR00344">
    <property type="entry name" value="BCTRLSENSOR"/>
</dbReference>
<dbReference type="SMART" id="SM00388">
    <property type="entry name" value="HisKA"/>
    <property type="match status" value="1"/>
</dbReference>
<accession>A0A550JF06</accession>
<dbReference type="SMART" id="SM00091">
    <property type="entry name" value="PAS"/>
    <property type="match status" value="3"/>
</dbReference>
<dbReference type="Proteomes" id="UP000317155">
    <property type="component" value="Unassembled WGS sequence"/>
</dbReference>
<dbReference type="InterPro" id="IPR005467">
    <property type="entry name" value="His_kinase_dom"/>
</dbReference>
<evidence type="ECO:0000256" key="7">
    <source>
        <dbReference type="ARBA" id="ARBA00023136"/>
    </source>
</evidence>
<gene>
    <name evidence="11" type="ORF">FL622_08185</name>
</gene>
<dbReference type="Pfam" id="PF00512">
    <property type="entry name" value="HisKA"/>
    <property type="match status" value="1"/>
</dbReference>
<reference evidence="11 12" key="1">
    <citation type="submission" date="2019-07" db="EMBL/GenBank/DDBJ databases">
        <title>Insights of Desulfuromonas acetexigens electromicrobiology.</title>
        <authorList>
            <person name="Katuri K."/>
            <person name="Sapireddy V."/>
            <person name="Shaw D.R."/>
            <person name="Saikaly P."/>
        </authorList>
    </citation>
    <scope>NUCLEOTIDE SEQUENCE [LARGE SCALE GENOMIC DNA]</scope>
    <source>
        <strain evidence="11 12">2873</strain>
    </source>
</reference>
<dbReference type="PANTHER" id="PTHR43711">
    <property type="entry name" value="TWO-COMPONENT HISTIDINE KINASE"/>
    <property type="match status" value="1"/>
</dbReference>
<dbReference type="SUPFAM" id="SSF55785">
    <property type="entry name" value="PYP-like sensor domain (PAS domain)"/>
    <property type="match status" value="3"/>
</dbReference>
<feature type="domain" description="Histidine kinase" evidence="8">
    <location>
        <begin position="467"/>
        <end position="684"/>
    </location>
</feature>
<dbReference type="SMART" id="SM00086">
    <property type="entry name" value="PAC"/>
    <property type="match status" value="2"/>
</dbReference>
<feature type="domain" description="PAS" evidence="9">
    <location>
        <begin position="93"/>
        <end position="138"/>
    </location>
</feature>
<dbReference type="InterPro" id="IPR035965">
    <property type="entry name" value="PAS-like_dom_sf"/>
</dbReference>
<dbReference type="FunFam" id="3.30.565.10:FF:000006">
    <property type="entry name" value="Sensor histidine kinase WalK"/>
    <property type="match status" value="1"/>
</dbReference>
<evidence type="ECO:0000256" key="2">
    <source>
        <dbReference type="ARBA" id="ARBA00012438"/>
    </source>
</evidence>
<evidence type="ECO:0000256" key="1">
    <source>
        <dbReference type="ARBA" id="ARBA00000085"/>
    </source>
</evidence>
<dbReference type="InterPro" id="IPR000700">
    <property type="entry name" value="PAS-assoc_C"/>
</dbReference>
<dbReference type="Pfam" id="PF13188">
    <property type="entry name" value="PAS_8"/>
    <property type="match status" value="1"/>
</dbReference>
<evidence type="ECO:0000256" key="6">
    <source>
        <dbReference type="ARBA" id="ARBA00023012"/>
    </source>
</evidence>
<dbReference type="InterPro" id="IPR036890">
    <property type="entry name" value="HATPase_C_sf"/>
</dbReference>
<dbReference type="PANTHER" id="PTHR43711:SF31">
    <property type="entry name" value="HISTIDINE KINASE"/>
    <property type="match status" value="1"/>
</dbReference>
<dbReference type="PROSITE" id="PS50112">
    <property type="entry name" value="PAS"/>
    <property type="match status" value="3"/>
</dbReference>
<evidence type="ECO:0000259" key="9">
    <source>
        <dbReference type="PROSITE" id="PS50112"/>
    </source>
</evidence>
<dbReference type="InterPro" id="IPR001610">
    <property type="entry name" value="PAC"/>
</dbReference>
<keyword evidence="12" id="KW-1185">Reference proteome</keyword>
<evidence type="ECO:0000256" key="5">
    <source>
        <dbReference type="ARBA" id="ARBA00022777"/>
    </source>
</evidence>
<evidence type="ECO:0000259" key="8">
    <source>
        <dbReference type="PROSITE" id="PS50109"/>
    </source>
</evidence>
<dbReference type="PROSITE" id="PS50109">
    <property type="entry name" value="HIS_KIN"/>
    <property type="match status" value="1"/>
</dbReference>
<dbReference type="Pfam" id="PF02518">
    <property type="entry name" value="HATPase_c"/>
    <property type="match status" value="1"/>
</dbReference>
<dbReference type="PROSITE" id="PS50113">
    <property type="entry name" value="PAC"/>
    <property type="match status" value="1"/>
</dbReference>
<dbReference type="RefSeq" id="WP_092057601.1">
    <property type="nucleotide sequence ID" value="NZ_FOJJ01000037.1"/>
</dbReference>
<dbReference type="CDD" id="cd00075">
    <property type="entry name" value="HATPase"/>
    <property type="match status" value="1"/>
</dbReference>
<keyword evidence="4" id="KW-0808">Transferase</keyword>